<dbReference type="EMBL" id="UIHB01000010">
    <property type="protein sequence ID" value="SUZ30230.1"/>
    <property type="molecule type" value="Genomic_DNA"/>
</dbReference>
<gene>
    <name evidence="1" type="ORF">CPBF424_40900</name>
</gene>
<sequence length="130" mass="14634">MSSTDKAHRTALRYAAGARQPRVAKVPVTGAAYRLAHACFGCRRSFKIAPREQVAPCPGCGNALCVMGRSFKAPPARNQAQWRKVERLYRAGFRFFSYRSHPCVALPAKLSEVDRFIRENPEHPLRLRGH</sequence>
<name>A0AA46CBV7_9XANT</name>
<evidence type="ECO:0000313" key="1">
    <source>
        <dbReference type="EMBL" id="SUZ30230.1"/>
    </source>
</evidence>
<reference evidence="1 2" key="1">
    <citation type="submission" date="2018-06" db="EMBL/GenBank/DDBJ databases">
        <authorList>
            <person name="Pothier F. J."/>
        </authorList>
    </citation>
    <scope>NUCLEOTIDE SEQUENCE [LARGE SCALE GENOMIC DNA]</scope>
    <source>
        <strain evidence="1 2">CPBF 424</strain>
    </source>
</reference>
<proteinExistence type="predicted"/>
<organism evidence="1 2">
    <name type="scientific">Xanthomonas euroxanthea</name>
    <dbReference type="NCBI Taxonomy" id="2259622"/>
    <lineage>
        <taxon>Bacteria</taxon>
        <taxon>Pseudomonadati</taxon>
        <taxon>Pseudomonadota</taxon>
        <taxon>Gammaproteobacteria</taxon>
        <taxon>Lysobacterales</taxon>
        <taxon>Lysobacteraceae</taxon>
        <taxon>Xanthomonas</taxon>
    </lineage>
</organism>
<comment type="caution">
    <text evidence="1">The sequence shown here is derived from an EMBL/GenBank/DDBJ whole genome shotgun (WGS) entry which is preliminary data.</text>
</comment>
<evidence type="ECO:0000313" key="2">
    <source>
        <dbReference type="Proteomes" id="UP000254168"/>
    </source>
</evidence>
<protein>
    <submittedName>
        <fullName evidence="1">Uncharacterized protein</fullName>
    </submittedName>
</protein>
<dbReference type="Proteomes" id="UP000254168">
    <property type="component" value="Unassembled WGS sequence"/>
</dbReference>
<dbReference type="RefSeq" id="WP_147295485.1">
    <property type="nucleotide sequence ID" value="NZ_LR994544.1"/>
</dbReference>
<dbReference type="AlphaFoldDB" id="A0AA46CBV7"/>
<accession>A0AA46CBV7</accession>
<keyword evidence="2" id="KW-1185">Reference proteome</keyword>